<keyword evidence="2" id="KW-0433">Leucine-rich repeat</keyword>
<keyword evidence="4" id="KW-0547">Nucleotide-binding</keyword>
<feature type="domain" description="Disease resistance R13L4/SHOC-2-like LRR" evidence="10">
    <location>
        <begin position="545"/>
        <end position="941"/>
    </location>
</feature>
<feature type="non-terminal residue" evidence="11">
    <location>
        <position position="1"/>
    </location>
</feature>
<evidence type="ECO:0000256" key="2">
    <source>
        <dbReference type="ARBA" id="ARBA00022614"/>
    </source>
</evidence>
<evidence type="ECO:0000256" key="4">
    <source>
        <dbReference type="ARBA" id="ARBA00022741"/>
    </source>
</evidence>
<keyword evidence="3" id="KW-0677">Repeat</keyword>
<dbReference type="Pfam" id="PF00931">
    <property type="entry name" value="NB-ARC"/>
    <property type="match status" value="1"/>
</dbReference>
<dbReference type="Pfam" id="PF23598">
    <property type="entry name" value="LRR_14"/>
    <property type="match status" value="1"/>
</dbReference>
<dbReference type="InterPro" id="IPR032675">
    <property type="entry name" value="LRR_dom_sf"/>
</dbReference>
<organism evidence="11 12">
    <name type="scientific">Eragrostis curvula</name>
    <name type="common">weeping love grass</name>
    <dbReference type="NCBI Taxonomy" id="38414"/>
    <lineage>
        <taxon>Eukaryota</taxon>
        <taxon>Viridiplantae</taxon>
        <taxon>Streptophyta</taxon>
        <taxon>Embryophyta</taxon>
        <taxon>Tracheophyta</taxon>
        <taxon>Spermatophyta</taxon>
        <taxon>Magnoliopsida</taxon>
        <taxon>Liliopsida</taxon>
        <taxon>Poales</taxon>
        <taxon>Poaceae</taxon>
        <taxon>PACMAD clade</taxon>
        <taxon>Chloridoideae</taxon>
        <taxon>Eragrostideae</taxon>
        <taxon>Eragrostidinae</taxon>
        <taxon>Eragrostis</taxon>
    </lineage>
</organism>
<evidence type="ECO:0000313" key="11">
    <source>
        <dbReference type="EMBL" id="TVU25344.1"/>
    </source>
</evidence>
<dbReference type="InterPro" id="IPR042197">
    <property type="entry name" value="Apaf_helical"/>
</dbReference>
<evidence type="ECO:0000313" key="12">
    <source>
        <dbReference type="Proteomes" id="UP000324897"/>
    </source>
</evidence>
<dbReference type="InterPro" id="IPR038005">
    <property type="entry name" value="RX-like_CC"/>
</dbReference>
<evidence type="ECO:0000259" key="8">
    <source>
        <dbReference type="Pfam" id="PF18052"/>
    </source>
</evidence>
<dbReference type="GO" id="GO:0042742">
    <property type="term" value="P:defense response to bacterium"/>
    <property type="evidence" value="ECO:0007669"/>
    <property type="project" value="UniProtKB-ARBA"/>
</dbReference>
<dbReference type="FunFam" id="1.10.10.10:FF:000322">
    <property type="entry name" value="Probable disease resistance protein At1g63360"/>
    <property type="match status" value="1"/>
</dbReference>
<comment type="caution">
    <text evidence="11">The sequence shown here is derived from an EMBL/GenBank/DDBJ whole genome shotgun (WGS) entry which is preliminary data.</text>
</comment>
<feature type="domain" description="Disease resistance protein winged helix" evidence="9">
    <location>
        <begin position="430"/>
        <end position="501"/>
    </location>
</feature>
<dbReference type="InterPro" id="IPR044974">
    <property type="entry name" value="Disease_R_plants"/>
</dbReference>
<dbReference type="Pfam" id="PF18052">
    <property type="entry name" value="Rx_N"/>
    <property type="match status" value="1"/>
</dbReference>
<dbReference type="Gene3D" id="3.40.50.300">
    <property type="entry name" value="P-loop containing nucleotide triphosphate hydrolases"/>
    <property type="match status" value="1"/>
</dbReference>
<evidence type="ECO:0000259" key="9">
    <source>
        <dbReference type="Pfam" id="PF23559"/>
    </source>
</evidence>
<keyword evidence="6" id="KW-0175">Coiled coil</keyword>
<dbReference type="GO" id="GO:0002758">
    <property type="term" value="P:innate immune response-activating signaling pathway"/>
    <property type="evidence" value="ECO:0007669"/>
    <property type="project" value="UniProtKB-ARBA"/>
</dbReference>
<evidence type="ECO:0000256" key="1">
    <source>
        <dbReference type="ARBA" id="ARBA00008894"/>
    </source>
</evidence>
<accession>A0A5J9UPN9</accession>
<dbReference type="InterPro" id="IPR036388">
    <property type="entry name" value="WH-like_DNA-bd_sf"/>
</dbReference>
<sequence length="1015" mass="115549">MNLVSGAIGSLIPKLGELLMEEYSLQKGVREQVRSLSLELESASAAVHKVAEVPPEQLDEQVRIWAREIREASYDMEDVLDTLLVRVQGGDEAGDQVDSLFKRLREKMTSLFAKAKARHEIATAIQDIKKHLEEVAQRRGRYTVDSIMVKPAAASTIDPRLAAIYKEVTQLVGIDKARDELISMLTSPDKKTKTVSIVGVGGLGKTTLAKASYDKIKLRYGCWAFVSVGRNPDLRKVFRDILIDLDKERYITAVNLNILDERQLIDELRQFLEYRRYFIVVDDIWEVQSMEIIKLAFVDNNCGSGVITTTRNFEVASEAHQCYKLQPLSYDSSKELFHKRIYGDHEKIPINQQDEVSAKIVKKCGGVPLAIITMASLLAGKPVQDWRDVYISIGFVNKETRQAENTMRILSFSYYDLPSHLRTCLLYLSVFPEDFTVQKNSLIWKWIGEGFVQKKEGLGLFELGERYFNDLVNRSMIQAVHSEEDEDIIDGCRVHDMVLDFLRSMSCEENFFTILDREARTVSQRKTRRFATYNSSMENQMDMAQVRSFMACRCNFEKWVSIPAFKHLRVLAIENCRSVIQDHLKHLGNLVHLRYLGLTDTYIRELPKEIGNLKFLQTLDLVETCITALPSTVSLLTQLVCLRATILDTIMTDGIAKLTSMEELQIQASVNEKSTRQFLKELGSLRELRVLRTCINHVMDESMHRDLVVSLRNLNKIQHLTVLVGKSSFVVADIDMWEAAGFGLQRNLRELVVEDMMFSRLPLCINPSLLPNLSHLSLFVDAVDENGLKCLGRLPELRYLKLRTWSTVTISNISGESFFRKLRLCSMPSSMVQFVPNYEGTTVSIHLWNGEKDAVPFGSNMEDCSVTLTVMPCVEVLEFALFVRPLKDINVACDNIGLKFLISLQKVKVDVSCIHAYAAEVEKAEAELRQTVEMHPSPPTLEIRRLDACRMIPSIQQKELLQALRRLERKMIPTIQEHEALQESGDISMIPSSQEQTGVMLLLCARSKRYRSADT</sequence>
<dbReference type="PANTHER" id="PTHR23155:SF1181">
    <property type="entry name" value="OS08G0170200 PROTEIN"/>
    <property type="match status" value="1"/>
</dbReference>
<dbReference type="InterPro" id="IPR055414">
    <property type="entry name" value="LRR_R13L4/SHOC2-like"/>
</dbReference>
<dbReference type="CDD" id="cd14798">
    <property type="entry name" value="RX-CC_like"/>
    <property type="match status" value="1"/>
</dbReference>
<dbReference type="EMBL" id="RWGY01000013">
    <property type="protein sequence ID" value="TVU25344.1"/>
    <property type="molecule type" value="Genomic_DNA"/>
</dbReference>
<feature type="domain" description="NB-ARC" evidence="7">
    <location>
        <begin position="177"/>
        <end position="340"/>
    </location>
</feature>
<evidence type="ECO:0000256" key="5">
    <source>
        <dbReference type="ARBA" id="ARBA00022821"/>
    </source>
</evidence>
<dbReference type="InterPro" id="IPR027417">
    <property type="entry name" value="P-loop_NTPase"/>
</dbReference>
<reference evidence="11 12" key="1">
    <citation type="journal article" date="2019" name="Sci. Rep.">
        <title>A high-quality genome of Eragrostis curvula grass provides insights into Poaceae evolution and supports new strategies to enhance forage quality.</title>
        <authorList>
            <person name="Carballo J."/>
            <person name="Santos B.A.C.M."/>
            <person name="Zappacosta D."/>
            <person name="Garbus I."/>
            <person name="Selva J.P."/>
            <person name="Gallo C.A."/>
            <person name="Diaz A."/>
            <person name="Albertini E."/>
            <person name="Caccamo M."/>
            <person name="Echenique V."/>
        </authorList>
    </citation>
    <scope>NUCLEOTIDE SEQUENCE [LARGE SCALE GENOMIC DNA]</scope>
    <source>
        <strain evidence="12">cv. Victoria</strain>
        <tissue evidence="11">Leaf</tissue>
    </source>
</reference>
<dbReference type="SUPFAM" id="SSF52540">
    <property type="entry name" value="P-loop containing nucleoside triphosphate hydrolases"/>
    <property type="match status" value="1"/>
</dbReference>
<evidence type="ECO:0008006" key="13">
    <source>
        <dbReference type="Google" id="ProtNLM"/>
    </source>
</evidence>
<dbReference type="OrthoDB" id="599337at2759"/>
<evidence type="ECO:0000256" key="6">
    <source>
        <dbReference type="ARBA" id="ARBA00023054"/>
    </source>
</evidence>
<dbReference type="PANTHER" id="PTHR23155">
    <property type="entry name" value="DISEASE RESISTANCE PROTEIN RP"/>
    <property type="match status" value="1"/>
</dbReference>
<comment type="similarity">
    <text evidence="1">Belongs to the disease resistance NB-LRR family.</text>
</comment>
<dbReference type="Gene3D" id="1.10.8.430">
    <property type="entry name" value="Helical domain of apoptotic protease-activating factors"/>
    <property type="match status" value="1"/>
</dbReference>
<dbReference type="Pfam" id="PF23559">
    <property type="entry name" value="WHD_DRP"/>
    <property type="match status" value="1"/>
</dbReference>
<dbReference type="GO" id="GO:0043531">
    <property type="term" value="F:ADP binding"/>
    <property type="evidence" value="ECO:0007669"/>
    <property type="project" value="InterPro"/>
</dbReference>
<dbReference type="Gene3D" id="3.80.10.10">
    <property type="entry name" value="Ribonuclease Inhibitor"/>
    <property type="match status" value="1"/>
</dbReference>
<proteinExistence type="inferred from homology"/>
<evidence type="ECO:0000256" key="3">
    <source>
        <dbReference type="ARBA" id="ARBA00022737"/>
    </source>
</evidence>
<dbReference type="SUPFAM" id="SSF52047">
    <property type="entry name" value="RNI-like"/>
    <property type="match status" value="1"/>
</dbReference>
<gene>
    <name evidence="11" type="ORF">EJB05_27836</name>
</gene>
<dbReference type="FunFam" id="3.40.50.300:FF:001091">
    <property type="entry name" value="Probable disease resistance protein At1g61300"/>
    <property type="match status" value="1"/>
</dbReference>
<dbReference type="Gene3D" id="1.20.5.4130">
    <property type="match status" value="1"/>
</dbReference>
<keyword evidence="5" id="KW-0611">Plant defense</keyword>
<dbReference type="Gene3D" id="1.10.10.10">
    <property type="entry name" value="Winged helix-like DNA-binding domain superfamily/Winged helix DNA-binding domain"/>
    <property type="match status" value="1"/>
</dbReference>
<dbReference type="AlphaFoldDB" id="A0A5J9UPN9"/>
<protein>
    <recommendedName>
        <fullName evidence="13">NB-ARC domain-containing protein</fullName>
    </recommendedName>
</protein>
<dbReference type="GO" id="GO:0009626">
    <property type="term" value="P:plant-type hypersensitive response"/>
    <property type="evidence" value="ECO:0007669"/>
    <property type="project" value="UniProtKB-ARBA"/>
</dbReference>
<dbReference type="Gramene" id="TVU25344">
    <property type="protein sequence ID" value="TVU25344"/>
    <property type="gene ID" value="EJB05_27836"/>
</dbReference>
<dbReference type="PRINTS" id="PR00364">
    <property type="entry name" value="DISEASERSIST"/>
</dbReference>
<keyword evidence="12" id="KW-1185">Reference proteome</keyword>
<evidence type="ECO:0000259" key="7">
    <source>
        <dbReference type="Pfam" id="PF00931"/>
    </source>
</evidence>
<evidence type="ECO:0000259" key="10">
    <source>
        <dbReference type="Pfam" id="PF23598"/>
    </source>
</evidence>
<name>A0A5J9UPN9_9POAL</name>
<dbReference type="InterPro" id="IPR058922">
    <property type="entry name" value="WHD_DRP"/>
</dbReference>
<dbReference type="Proteomes" id="UP000324897">
    <property type="component" value="Chromosome 2"/>
</dbReference>
<dbReference type="InterPro" id="IPR002182">
    <property type="entry name" value="NB-ARC"/>
</dbReference>
<feature type="domain" description="Disease resistance N-terminal" evidence="8">
    <location>
        <begin position="7"/>
        <end position="92"/>
    </location>
</feature>
<dbReference type="InterPro" id="IPR041118">
    <property type="entry name" value="Rx_N"/>
</dbReference>